<dbReference type="Proteomes" id="UP001529510">
    <property type="component" value="Unassembled WGS sequence"/>
</dbReference>
<evidence type="ECO:0000313" key="13">
    <source>
        <dbReference type="Proteomes" id="UP001529510"/>
    </source>
</evidence>
<feature type="region of interest" description="Disordered" evidence="10">
    <location>
        <begin position="67"/>
        <end position="87"/>
    </location>
</feature>
<sequence>MLSLQSRVVGHLSGSLHVGKDTPMTLFALFSDIPIPGTPYVGTHPLKSMAFSYNRLRARMLWFLSRNRSPPGKGATEPTPAAKMREGDGWSTHANLKTGFLNRAPFQAPVQMLALEHIALVGQGLRLVGGVGPEGRVLSCLDPSKTLSLRSGSSVQGSPCSLSLPSRTFTESGKPSSPLRQRSCLEFGPVNSHVVLGTRPGYMPMVTTTPSEQVVTLQAIPYQENDPNLILLCPVRVPRITWNVLSTSDVLIRTSEQMHMLPYLYPDGWGVASCANLHTQFHWPVQYCQRCLGSQERPLVSYTTRHNVSVPSIRERGLPYHVEKRSAAAQILRAGCLLNNERGVPASRIPASATERTVVPRLPWANRDLKERFPCGRREPFSRFLTSVDGHERSLTCLGREHAEAAFVDGSCAHCERMSMATLRSRLSFARRLPSSSSRGSLSSHKGFTAASARRLGDLQVTVQNIPPGKTPRASAPPRGPVVMPKQTAPPSKSGPSVSFGAPPEEEMSISASEGEQSAAEAGASAAQRPSAVVVPSEADAELSAMLLRAAEGIGLEVPKVPPPDPSRLDDWFLGTRSAAPPRSPPVPFFPEVHDELVRAWRAPYSARSRSTSSALATLDGGAARGYEGVPQVERAFAVHLCPQDAATWRGSPRLPSKACRLSSALTGRAYSAAGQAATALHAMATLQVYQAKALKELHKGSPDQAVLQELRAATDFALRATKVTARSLGQLMSTLVVQERHLWLNLAQIADVDKARFLDAPVSQAGLFGDTVEDFAQQFSAVQKQTEAISHILPRRVTPSKSPGALPQPARRRGRPPAAPKKQEHPALSPAEAHEARLAARRRGRRRGVAPPAAQEPPQTSKTRSLEMMEAALRGTTTSAPPPPEEGRGRLCAQLPSTYGSAVPTHSQKEQNSSSLGQVPRVLFLPDMMSPRVRTRSQHSPAREPGKKVGAAQCSQIAPQDVLPSGTSPLPLPAGRPTAVTSVNAPLIPLAVRLAAWLELPSPSRWLIRTVRLGYAIQFARRPPKFRGILFTSVRSDTDASVLRAEIAVLLAKDAIEPVPPAEMRSGFYSPYFIVPKKSGGLRPILDLRVLNQSLLRLPFKMLTSKRILSCVRHQDWFAAIDLKDAYFHVSILPRHRPFLRFAFEGRAYQYKVLPFGLSLSPRVFTKVAEGALNPLWQQGVRILNYLDDWLIMAHSREQLCKHRDLVLQHLSHLGLRVNREKSKLSPVQRISFLGMELDSINMTACLTNERTQSVLNCLKSFRHKTAVPLKTFQRLLGHMAAAAAVTPLGLLHMRPLQRWLHNRVPRWAWHRGTLRIGVSPQCRRLFSPWSDPAYLRAGVPLGQVSRHVVVHTDASSTGWGAVCNGQAASGSWTGPRLLWHINSLELLAVLLALRRFLPMLRHKHVLVRTDNTATVAYINHQGGLRSRRMSQLACHLLLWSQTRLKSLRAVHIPGELNRAADQLSRQPTHPGEWRLHPQTVQLIWSRFGEAQIDLFASPESSHCQLYYSLSEAPLGRDALAHSWPPGPNLLAQTLCKIREDGEQVLLVAPYWPTRTCPSLEDSPEEGPSFSGDGHNLAPASRSLEPARVASGRDTLDLAGLPQAVIETITQQAYALRWGLFVDWCASRREDPQRCPVAVVLSFLQEKLERRLSPSTLKVYVAAIAAYHDAVDGESIGKHHLVVRVNPPRPHLIPSWDLSVALRGLRGPPFEPLVSVELKFLSLKTALLTALASIKRVGDLQAFSVDEACLEFGPADSHVVLRPRPGYVPKVPTTPFRDQVVNLQALPPEEADPALALLCPVRALRIYVDRTQNFRRSEQLFVCFGGQQKGNAVSKQRLAHWVVDAISLAYESQGEPCRLGVRAHSTRSVASSYALAHGAS</sequence>
<dbReference type="CDD" id="cd09275">
    <property type="entry name" value="RNase_HI_RT_DIRS1"/>
    <property type="match status" value="1"/>
</dbReference>
<dbReference type="InterPro" id="IPR041373">
    <property type="entry name" value="RT_RNaseH"/>
</dbReference>
<feature type="compositionally biased region" description="Basic residues" evidence="10">
    <location>
        <begin position="840"/>
        <end position="849"/>
    </location>
</feature>
<feature type="region of interest" description="Disordered" evidence="10">
    <location>
        <begin position="791"/>
        <end position="865"/>
    </location>
</feature>
<feature type="region of interest" description="Disordered" evidence="10">
    <location>
        <begin position="459"/>
        <end position="531"/>
    </location>
</feature>
<reference evidence="12 13" key="1">
    <citation type="submission" date="2024-05" db="EMBL/GenBank/DDBJ databases">
        <title>Genome sequencing and assembly of Indian major carp, Cirrhinus mrigala (Hamilton, 1822).</title>
        <authorList>
            <person name="Mohindra V."/>
            <person name="Chowdhury L.M."/>
            <person name="Lal K."/>
            <person name="Jena J.K."/>
        </authorList>
    </citation>
    <scope>NUCLEOTIDE SEQUENCE [LARGE SCALE GENOMIC DNA]</scope>
    <source>
        <strain evidence="12">CM1030</strain>
        <tissue evidence="12">Blood</tissue>
    </source>
</reference>
<dbReference type="InterPro" id="IPR043502">
    <property type="entry name" value="DNA/RNA_pol_sf"/>
</dbReference>
<evidence type="ECO:0000313" key="12">
    <source>
        <dbReference type="EMBL" id="KAL0149724.1"/>
    </source>
</evidence>
<evidence type="ECO:0000256" key="5">
    <source>
        <dbReference type="ARBA" id="ARBA00022722"/>
    </source>
</evidence>
<feature type="region of interest" description="Disordered" evidence="10">
    <location>
        <begin position="930"/>
        <end position="955"/>
    </location>
</feature>
<feature type="compositionally biased region" description="Low complexity" evidence="10">
    <location>
        <begin position="511"/>
        <end position="528"/>
    </location>
</feature>
<keyword evidence="3" id="KW-0808">Transferase</keyword>
<dbReference type="GO" id="GO:0004523">
    <property type="term" value="F:RNA-DNA hybrid ribonuclease activity"/>
    <property type="evidence" value="ECO:0007669"/>
    <property type="project" value="UniProtKB-EC"/>
</dbReference>
<dbReference type="Gene3D" id="3.30.420.10">
    <property type="entry name" value="Ribonuclease H-like superfamily/Ribonuclease H"/>
    <property type="match status" value="1"/>
</dbReference>
<dbReference type="Gene3D" id="1.10.150.130">
    <property type="match status" value="1"/>
</dbReference>
<feature type="region of interest" description="Disordered" evidence="10">
    <location>
        <begin position="1559"/>
        <end position="1578"/>
    </location>
</feature>
<keyword evidence="7" id="KW-0378">Hydrolase</keyword>
<evidence type="ECO:0000256" key="3">
    <source>
        <dbReference type="ARBA" id="ARBA00022679"/>
    </source>
</evidence>
<dbReference type="InterPro" id="IPR052055">
    <property type="entry name" value="Hepadnavirus_pol/RT"/>
</dbReference>
<dbReference type="InterPro" id="IPR036397">
    <property type="entry name" value="RNaseH_sf"/>
</dbReference>
<dbReference type="SUPFAM" id="SSF56672">
    <property type="entry name" value="DNA/RNA polymerases"/>
    <property type="match status" value="1"/>
</dbReference>
<evidence type="ECO:0000256" key="2">
    <source>
        <dbReference type="ARBA" id="ARBA00012180"/>
    </source>
</evidence>
<keyword evidence="8" id="KW-0695">RNA-directed DNA polymerase</keyword>
<dbReference type="InterPro" id="IPR000477">
    <property type="entry name" value="RT_dom"/>
</dbReference>
<dbReference type="Gene3D" id="3.30.70.270">
    <property type="match status" value="1"/>
</dbReference>
<dbReference type="CDD" id="cd03714">
    <property type="entry name" value="RT_DIRS1"/>
    <property type="match status" value="1"/>
</dbReference>
<keyword evidence="4" id="KW-0548">Nucleotidyltransferase</keyword>
<dbReference type="EC" id="3.1.26.4" evidence="2"/>
<organism evidence="12 13">
    <name type="scientific">Cirrhinus mrigala</name>
    <name type="common">Mrigala</name>
    <dbReference type="NCBI Taxonomy" id="683832"/>
    <lineage>
        <taxon>Eukaryota</taxon>
        <taxon>Metazoa</taxon>
        <taxon>Chordata</taxon>
        <taxon>Craniata</taxon>
        <taxon>Vertebrata</taxon>
        <taxon>Euteleostomi</taxon>
        <taxon>Actinopterygii</taxon>
        <taxon>Neopterygii</taxon>
        <taxon>Teleostei</taxon>
        <taxon>Ostariophysi</taxon>
        <taxon>Cypriniformes</taxon>
        <taxon>Cyprinidae</taxon>
        <taxon>Labeoninae</taxon>
        <taxon>Labeonini</taxon>
        <taxon>Cirrhinus</taxon>
    </lineage>
</organism>
<evidence type="ECO:0000256" key="10">
    <source>
        <dbReference type="SAM" id="MobiDB-lite"/>
    </source>
</evidence>
<evidence type="ECO:0000256" key="1">
    <source>
        <dbReference type="ARBA" id="ARBA00010879"/>
    </source>
</evidence>
<evidence type="ECO:0000259" key="11">
    <source>
        <dbReference type="PROSITE" id="PS50878"/>
    </source>
</evidence>
<dbReference type="PROSITE" id="PS50878">
    <property type="entry name" value="RT_POL"/>
    <property type="match status" value="1"/>
</dbReference>
<comment type="similarity">
    <text evidence="1">Belongs to the beta type-B retroviral polymerase family. HERV class-II K(HML-2) pol subfamily.</text>
</comment>
<gene>
    <name evidence="12" type="ORF">M9458_055007</name>
</gene>
<dbReference type="GO" id="GO:0003677">
    <property type="term" value="F:DNA binding"/>
    <property type="evidence" value="ECO:0007669"/>
    <property type="project" value="UniProtKB-KW"/>
</dbReference>
<keyword evidence="13" id="KW-1185">Reference proteome</keyword>
<dbReference type="SUPFAM" id="SSF47823">
    <property type="entry name" value="lambda integrase-like, N-terminal domain"/>
    <property type="match status" value="1"/>
</dbReference>
<dbReference type="Pfam" id="PF00078">
    <property type="entry name" value="RVT_1"/>
    <property type="match status" value="1"/>
</dbReference>
<feature type="region of interest" description="Disordered" evidence="10">
    <location>
        <begin position="898"/>
        <end position="918"/>
    </location>
</feature>
<evidence type="ECO:0000256" key="6">
    <source>
        <dbReference type="ARBA" id="ARBA00022759"/>
    </source>
</evidence>
<proteinExistence type="inferred from homology"/>
<keyword evidence="5" id="KW-0540">Nuclease</keyword>
<dbReference type="Gene3D" id="3.10.10.10">
    <property type="entry name" value="HIV Type 1 Reverse Transcriptase, subunit A, domain 1"/>
    <property type="match status" value="1"/>
</dbReference>
<protein>
    <recommendedName>
        <fullName evidence="2">ribonuclease H</fullName>
        <ecNumber evidence="2">3.1.26.4</ecNumber>
    </recommendedName>
</protein>
<evidence type="ECO:0000256" key="9">
    <source>
        <dbReference type="ARBA" id="ARBA00023125"/>
    </source>
</evidence>
<name>A0ABD0MLC9_CIRMR</name>
<dbReference type="GO" id="GO:0003964">
    <property type="term" value="F:RNA-directed DNA polymerase activity"/>
    <property type="evidence" value="ECO:0007669"/>
    <property type="project" value="UniProtKB-KW"/>
</dbReference>
<dbReference type="InterPro" id="IPR010998">
    <property type="entry name" value="Integrase_recombinase_N"/>
</dbReference>
<evidence type="ECO:0000256" key="4">
    <source>
        <dbReference type="ARBA" id="ARBA00022695"/>
    </source>
</evidence>
<comment type="caution">
    <text evidence="12">The sequence shown here is derived from an EMBL/GenBank/DDBJ whole genome shotgun (WGS) entry which is preliminary data.</text>
</comment>
<keyword evidence="6" id="KW-0255">Endonuclease</keyword>
<dbReference type="PANTHER" id="PTHR33050:SF7">
    <property type="entry name" value="RIBONUCLEASE H"/>
    <property type="match status" value="1"/>
</dbReference>
<accession>A0ABD0MLC9</accession>
<feature type="non-terminal residue" evidence="12">
    <location>
        <position position="1881"/>
    </location>
</feature>
<dbReference type="InterPro" id="IPR043128">
    <property type="entry name" value="Rev_trsase/Diguanyl_cyclase"/>
</dbReference>
<evidence type="ECO:0000256" key="7">
    <source>
        <dbReference type="ARBA" id="ARBA00022801"/>
    </source>
</evidence>
<dbReference type="EMBL" id="JAMKFB020000327">
    <property type="protein sequence ID" value="KAL0149724.1"/>
    <property type="molecule type" value="Genomic_DNA"/>
</dbReference>
<feature type="domain" description="Reverse transcriptase" evidence="11">
    <location>
        <begin position="1057"/>
        <end position="1239"/>
    </location>
</feature>
<dbReference type="Pfam" id="PF17917">
    <property type="entry name" value="RT_RNaseH"/>
    <property type="match status" value="1"/>
</dbReference>
<evidence type="ECO:0000256" key="8">
    <source>
        <dbReference type="ARBA" id="ARBA00022918"/>
    </source>
</evidence>
<keyword evidence="9" id="KW-0238">DNA-binding</keyword>
<dbReference type="PANTHER" id="PTHR33050">
    <property type="entry name" value="REVERSE TRANSCRIPTASE DOMAIN-CONTAINING PROTEIN"/>
    <property type="match status" value="1"/>
</dbReference>